<feature type="compositionally biased region" description="Basic and acidic residues" evidence="2">
    <location>
        <begin position="86"/>
        <end position="96"/>
    </location>
</feature>
<dbReference type="Gene3D" id="1.25.40.10">
    <property type="entry name" value="Tetratricopeptide repeat domain"/>
    <property type="match status" value="1"/>
</dbReference>
<dbReference type="NCBIfam" id="TIGR02795">
    <property type="entry name" value="tol_pal_ybgF"/>
    <property type="match status" value="1"/>
</dbReference>
<dbReference type="SUPFAM" id="SSF48452">
    <property type="entry name" value="TPR-like"/>
    <property type="match status" value="1"/>
</dbReference>
<dbReference type="InterPro" id="IPR011990">
    <property type="entry name" value="TPR-like_helical_dom_sf"/>
</dbReference>
<dbReference type="Pfam" id="PF12895">
    <property type="entry name" value="ANAPC3"/>
    <property type="match status" value="1"/>
</dbReference>
<protein>
    <submittedName>
        <fullName evidence="3">Uncharacterized protein</fullName>
    </submittedName>
</protein>
<name>X0XGE3_9ZZZZ</name>
<dbReference type="InterPro" id="IPR019734">
    <property type="entry name" value="TPR_rpt"/>
</dbReference>
<evidence type="ECO:0000313" key="3">
    <source>
        <dbReference type="EMBL" id="GAG34452.1"/>
    </source>
</evidence>
<organism evidence="3">
    <name type="scientific">marine sediment metagenome</name>
    <dbReference type="NCBI Taxonomy" id="412755"/>
    <lineage>
        <taxon>unclassified sequences</taxon>
        <taxon>metagenomes</taxon>
        <taxon>ecological metagenomes</taxon>
    </lineage>
</organism>
<feature type="region of interest" description="Disordered" evidence="2">
    <location>
        <begin position="84"/>
        <end position="131"/>
    </location>
</feature>
<dbReference type="PROSITE" id="PS50005">
    <property type="entry name" value="TPR"/>
    <property type="match status" value="1"/>
</dbReference>
<keyword evidence="1" id="KW-0175">Coiled coil</keyword>
<feature type="compositionally biased region" description="Basic and acidic residues" evidence="2">
    <location>
        <begin position="107"/>
        <end position="121"/>
    </location>
</feature>
<proteinExistence type="predicted"/>
<reference evidence="3" key="1">
    <citation type="journal article" date="2014" name="Front. Microbiol.">
        <title>High frequency of phylogenetically diverse reductive dehalogenase-homologous genes in deep subseafloor sedimentary metagenomes.</title>
        <authorList>
            <person name="Kawai M."/>
            <person name="Futagami T."/>
            <person name="Toyoda A."/>
            <person name="Takaki Y."/>
            <person name="Nishi S."/>
            <person name="Hori S."/>
            <person name="Arai W."/>
            <person name="Tsubouchi T."/>
            <person name="Morono Y."/>
            <person name="Uchiyama I."/>
            <person name="Ito T."/>
            <person name="Fujiyama A."/>
            <person name="Inagaki F."/>
            <person name="Takami H."/>
        </authorList>
    </citation>
    <scope>NUCLEOTIDE SEQUENCE</scope>
    <source>
        <strain evidence="3">Expedition CK06-06</strain>
    </source>
</reference>
<sequence length="247" mass="28235">LLRQQVAQLKGSIEKNATDINSVRVQLKELLDLLRHLQTEQASVKEDQKKIPLQYQVLLEKLDQMNQKLAHLSEDLLEIKMASFKPQEKPKEKSESEESQSPPPEEGIEKEKTEEQTEEKPPAPPQARLSPKEVYSMAHTDYRKGNFQLAIAGFKIYTEKFPESPLVDDSIYWTGECYFSQGSFEEAIEQFNELIINYPNGDKIPAAYLKKGICLIELGKKAEALSVLKLLVSKYPLEEETKIAQQK</sequence>
<feature type="non-terminal residue" evidence="3">
    <location>
        <position position="247"/>
    </location>
</feature>
<accession>X0XGE3</accession>
<dbReference type="EMBL" id="BARS01045592">
    <property type="protein sequence ID" value="GAG34452.1"/>
    <property type="molecule type" value="Genomic_DNA"/>
</dbReference>
<evidence type="ECO:0000256" key="1">
    <source>
        <dbReference type="SAM" id="Coils"/>
    </source>
</evidence>
<comment type="caution">
    <text evidence="3">The sequence shown here is derived from an EMBL/GenBank/DDBJ whole genome shotgun (WGS) entry which is preliminary data.</text>
</comment>
<feature type="non-terminal residue" evidence="3">
    <location>
        <position position="1"/>
    </location>
</feature>
<dbReference type="AlphaFoldDB" id="X0XGE3"/>
<feature type="coiled-coil region" evidence="1">
    <location>
        <begin position="20"/>
        <end position="82"/>
    </location>
</feature>
<dbReference type="InterPro" id="IPR014162">
    <property type="entry name" value="CpoB_C"/>
</dbReference>
<gene>
    <name evidence="3" type="ORF">S01H1_68733</name>
</gene>
<evidence type="ECO:0000256" key="2">
    <source>
        <dbReference type="SAM" id="MobiDB-lite"/>
    </source>
</evidence>